<dbReference type="PROSITE" id="PS00674">
    <property type="entry name" value="AAA"/>
    <property type="match status" value="1"/>
</dbReference>
<dbReference type="HOGENOM" id="CLU_000688_8_3_1"/>
<dbReference type="Proteomes" id="UP000016931">
    <property type="component" value="Unassembled WGS sequence"/>
</dbReference>
<dbReference type="InterPro" id="IPR003593">
    <property type="entry name" value="AAA+_ATPase"/>
</dbReference>
<dbReference type="OMA" id="MESNSAM"/>
<gene>
    <name evidence="7" type="ORF">SEPMUDRAFT_129579</name>
</gene>
<dbReference type="PANTHER" id="PTHR23077:SF171">
    <property type="entry name" value="NUCLEAR VALOSIN-CONTAINING PROTEIN-LIKE"/>
    <property type="match status" value="1"/>
</dbReference>
<dbReference type="InterPro" id="IPR027417">
    <property type="entry name" value="P-loop_NTPase"/>
</dbReference>
<dbReference type="EMBL" id="KB456260">
    <property type="protein sequence ID" value="EMF16683.1"/>
    <property type="molecule type" value="Genomic_DNA"/>
</dbReference>
<dbReference type="OrthoDB" id="27435at2759"/>
<dbReference type="RefSeq" id="XP_016764804.1">
    <property type="nucleotide sequence ID" value="XM_016902297.1"/>
</dbReference>
<evidence type="ECO:0000256" key="3">
    <source>
        <dbReference type="ARBA" id="ARBA00022741"/>
    </source>
</evidence>
<dbReference type="Gene3D" id="3.40.50.300">
    <property type="entry name" value="P-loop containing nucleotide triphosphate hydrolases"/>
    <property type="match status" value="2"/>
</dbReference>
<dbReference type="InterPro" id="IPR003960">
    <property type="entry name" value="ATPase_AAA_CS"/>
</dbReference>
<protein>
    <submittedName>
        <fullName evidence="7">Ribosome biogenesis ATPase RIX7</fullName>
    </submittedName>
</protein>
<dbReference type="PANTHER" id="PTHR23077">
    <property type="entry name" value="AAA-FAMILY ATPASE"/>
    <property type="match status" value="1"/>
</dbReference>
<feature type="domain" description="AAA+ ATPase" evidence="6">
    <location>
        <begin position="486"/>
        <end position="622"/>
    </location>
</feature>
<comment type="similarity">
    <text evidence="1">Belongs to the AAA ATPase family.</text>
</comment>
<evidence type="ECO:0000256" key="1">
    <source>
        <dbReference type="ARBA" id="ARBA00006914"/>
    </source>
</evidence>
<dbReference type="Pfam" id="PF00004">
    <property type="entry name" value="AAA"/>
    <property type="match status" value="2"/>
</dbReference>
<accession>N1QLQ4</accession>
<dbReference type="InterPro" id="IPR050168">
    <property type="entry name" value="AAA_ATPase_domain"/>
</dbReference>
<dbReference type="GO" id="GO:0042254">
    <property type="term" value="P:ribosome biogenesis"/>
    <property type="evidence" value="ECO:0007669"/>
    <property type="project" value="TreeGrafter"/>
</dbReference>
<dbReference type="GO" id="GO:0005524">
    <property type="term" value="F:ATP binding"/>
    <property type="evidence" value="ECO:0007669"/>
    <property type="project" value="UniProtKB-KW"/>
</dbReference>
<organism evidence="7 8">
    <name type="scientific">Sphaerulina musiva (strain SO2202)</name>
    <name type="common">Poplar stem canker fungus</name>
    <name type="synonym">Septoria musiva</name>
    <dbReference type="NCBI Taxonomy" id="692275"/>
    <lineage>
        <taxon>Eukaryota</taxon>
        <taxon>Fungi</taxon>
        <taxon>Dikarya</taxon>
        <taxon>Ascomycota</taxon>
        <taxon>Pezizomycotina</taxon>
        <taxon>Dothideomycetes</taxon>
        <taxon>Dothideomycetidae</taxon>
        <taxon>Mycosphaerellales</taxon>
        <taxon>Mycosphaerellaceae</taxon>
        <taxon>Sphaerulina</taxon>
    </lineage>
</organism>
<dbReference type="InterPro" id="IPR003959">
    <property type="entry name" value="ATPase_AAA_core"/>
</dbReference>
<keyword evidence="8" id="KW-1185">Reference proteome</keyword>
<proteinExistence type="inferred from homology"/>
<keyword evidence="4" id="KW-0067">ATP-binding</keyword>
<reference evidence="7 8" key="1">
    <citation type="journal article" date="2012" name="PLoS Pathog.">
        <title>Diverse lifestyles and strategies of plant pathogenesis encoded in the genomes of eighteen Dothideomycetes fungi.</title>
        <authorList>
            <person name="Ohm R.A."/>
            <person name="Feau N."/>
            <person name="Henrissat B."/>
            <person name="Schoch C.L."/>
            <person name="Horwitz B.A."/>
            <person name="Barry K.W."/>
            <person name="Condon B.J."/>
            <person name="Copeland A.C."/>
            <person name="Dhillon B."/>
            <person name="Glaser F."/>
            <person name="Hesse C.N."/>
            <person name="Kosti I."/>
            <person name="LaButti K."/>
            <person name="Lindquist E.A."/>
            <person name="Lucas S."/>
            <person name="Salamov A.A."/>
            <person name="Bradshaw R.E."/>
            <person name="Ciuffetti L."/>
            <person name="Hamelin R.C."/>
            <person name="Kema G.H.J."/>
            <person name="Lawrence C."/>
            <person name="Scott J.A."/>
            <person name="Spatafora J.W."/>
            <person name="Turgeon B.G."/>
            <person name="de Wit P.J.G.M."/>
            <person name="Zhong S."/>
            <person name="Goodwin S.B."/>
            <person name="Grigoriev I.V."/>
        </authorList>
    </citation>
    <scope>NUCLEOTIDE SEQUENCE [LARGE SCALE GENOMIC DNA]</scope>
    <source>
        <strain evidence="7 8">SO2202</strain>
    </source>
</reference>
<feature type="domain" description="AAA+ ATPase" evidence="6">
    <location>
        <begin position="183"/>
        <end position="321"/>
    </location>
</feature>
<dbReference type="InterPro" id="IPR041569">
    <property type="entry name" value="AAA_lid_3"/>
</dbReference>
<evidence type="ECO:0000256" key="5">
    <source>
        <dbReference type="SAM" id="MobiDB-lite"/>
    </source>
</evidence>
<sequence length="711" mass="77954">MAVRLQGALDSDIHTIVQKFLSDGVAPTSGDLYNALSRSNSALKRRPKKNLLASIERVLDFIGITADEVDSDTIIEDAIPDNDQTDLMNRSLRQNLAPQSAVSPPQQPSDEVATKRRKANGEALPKRQKRGNLDEQPKPSISAPTDISLDDVGGMTDTILQLNKTLLAPMSFSDEFREAHVPLPKGIMLHGPPGCGKTMLVRAFAAEMGVPFIEILGPAIVSGMSGESEKGIRDRFEEAKKNAPCLIFIDEIDAIAPKRDSSQSQMEKRIVAQLLVSMDELGRDCEKPVVVLAATNRPDSIDPALRRGGRFGTEINIGVPNEATRQRILETQTRNMPKSNVDFPKLAKMTAGFVGADLHDLVGKAGAHTMERLMAAFQQQADQLALPYHPSQRPEIAQTRRMAARGRAGQDIPRPPGFEVISLQMEDFLHVLPSITPSSKREGFTTVPNVSWKDIGALQSVREELIRSIVDPIAKPALYEAFGINAPSGVLLWGPPGCGKTLLAKAAAAESQANFISIKGPELLNKFVGESEAAVRKVFQRARSSIPCVIFFDELDALVPKRDEAGSEASARVVNTLLTELDGLDIRAGIYIIAATNRPDMIDEAMLRPGRLGTQLFVDLPGAEERVDILRALTRDKPCEYSAQIQDLARECEEFSGADLGALLQQAVQNAIRRGRVRLEYEDFVEAKTRTRGSVRDAHRYRNMKKKFGQR</sequence>
<dbReference type="FunFam" id="3.40.50.300:FF:000365">
    <property type="entry name" value="Ribosome biogenesis ATPase RIX7"/>
    <property type="match status" value="1"/>
</dbReference>
<dbReference type="SUPFAM" id="SSF52540">
    <property type="entry name" value="P-loop containing nucleoside triphosphate hydrolases"/>
    <property type="match status" value="2"/>
</dbReference>
<dbReference type="FunFam" id="3.40.50.300:FF:000018">
    <property type="entry name" value="Cell division control 48"/>
    <property type="match status" value="1"/>
</dbReference>
<evidence type="ECO:0000313" key="7">
    <source>
        <dbReference type="EMBL" id="EMF16683.1"/>
    </source>
</evidence>
<dbReference type="Gene3D" id="1.10.8.60">
    <property type="match status" value="2"/>
</dbReference>
<evidence type="ECO:0000259" key="6">
    <source>
        <dbReference type="SMART" id="SM00382"/>
    </source>
</evidence>
<dbReference type="eggNOG" id="KOG0733">
    <property type="taxonomic scope" value="Eukaryota"/>
</dbReference>
<dbReference type="GO" id="GO:0016887">
    <property type="term" value="F:ATP hydrolysis activity"/>
    <property type="evidence" value="ECO:0007669"/>
    <property type="project" value="InterPro"/>
</dbReference>
<dbReference type="AlphaFoldDB" id="N1QLQ4"/>
<feature type="region of interest" description="Disordered" evidence="5">
    <location>
        <begin position="97"/>
        <end position="148"/>
    </location>
</feature>
<evidence type="ECO:0000256" key="4">
    <source>
        <dbReference type="ARBA" id="ARBA00022840"/>
    </source>
</evidence>
<name>N1QLQ4_SPHMS</name>
<dbReference type="Pfam" id="PF17862">
    <property type="entry name" value="AAA_lid_3"/>
    <property type="match status" value="2"/>
</dbReference>
<dbReference type="STRING" id="692275.N1QLQ4"/>
<dbReference type="GO" id="GO:0005634">
    <property type="term" value="C:nucleus"/>
    <property type="evidence" value="ECO:0007669"/>
    <property type="project" value="TreeGrafter"/>
</dbReference>
<keyword evidence="3" id="KW-0547">Nucleotide-binding</keyword>
<dbReference type="GeneID" id="27899434"/>
<evidence type="ECO:0000256" key="2">
    <source>
        <dbReference type="ARBA" id="ARBA00022737"/>
    </source>
</evidence>
<dbReference type="GO" id="GO:1990275">
    <property type="term" value="F:preribosome binding"/>
    <property type="evidence" value="ECO:0007669"/>
    <property type="project" value="TreeGrafter"/>
</dbReference>
<dbReference type="GO" id="GO:0003723">
    <property type="term" value="F:RNA binding"/>
    <property type="evidence" value="ECO:0007669"/>
    <property type="project" value="TreeGrafter"/>
</dbReference>
<evidence type="ECO:0000313" key="8">
    <source>
        <dbReference type="Proteomes" id="UP000016931"/>
    </source>
</evidence>
<keyword evidence="2" id="KW-0677">Repeat</keyword>
<dbReference type="SMART" id="SM00382">
    <property type="entry name" value="AAA"/>
    <property type="match status" value="2"/>
</dbReference>